<evidence type="ECO:0008006" key="3">
    <source>
        <dbReference type="Google" id="ProtNLM"/>
    </source>
</evidence>
<proteinExistence type="predicted"/>
<dbReference type="Proteomes" id="UP000233248">
    <property type="component" value="Unassembled WGS sequence"/>
</dbReference>
<dbReference type="SUPFAM" id="SSF52799">
    <property type="entry name" value="(Phosphotyrosine protein) phosphatases II"/>
    <property type="match status" value="1"/>
</dbReference>
<dbReference type="CDD" id="cd14503">
    <property type="entry name" value="PTP-bact"/>
    <property type="match status" value="1"/>
</dbReference>
<dbReference type="OrthoDB" id="7391097at2"/>
<reference evidence="1 2" key="1">
    <citation type="submission" date="2017-09" db="EMBL/GenBank/DDBJ databases">
        <title>Genomics of the genus Arcobacter.</title>
        <authorList>
            <person name="Perez-Cataluna A."/>
            <person name="Figueras M.J."/>
            <person name="Salas-Masso N."/>
        </authorList>
    </citation>
    <scope>NUCLEOTIDE SEQUENCE [LARGE SCALE GENOMIC DNA]</scope>
    <source>
        <strain evidence="1 2">DSM 18005</strain>
    </source>
</reference>
<organism evidence="1 2">
    <name type="scientific">Malaciobacter halophilus</name>
    <dbReference type="NCBI Taxonomy" id="197482"/>
    <lineage>
        <taxon>Bacteria</taxon>
        <taxon>Pseudomonadati</taxon>
        <taxon>Campylobacterota</taxon>
        <taxon>Epsilonproteobacteria</taxon>
        <taxon>Campylobacterales</taxon>
        <taxon>Arcobacteraceae</taxon>
        <taxon>Malaciobacter</taxon>
    </lineage>
</organism>
<comment type="caution">
    <text evidence="1">The sequence shown here is derived from an EMBL/GenBank/DDBJ whole genome shotgun (WGS) entry which is preliminary data.</text>
</comment>
<name>A0A2N1J605_9BACT</name>
<dbReference type="Pfam" id="PF22785">
    <property type="entry name" value="Tc-R-P"/>
    <property type="match status" value="1"/>
</dbReference>
<dbReference type="AlphaFoldDB" id="A0A2N1J605"/>
<dbReference type="Gene3D" id="3.90.190.10">
    <property type="entry name" value="Protein tyrosine phosphatase superfamily"/>
    <property type="match status" value="1"/>
</dbReference>
<accession>A0A2N1J605</accession>
<sequence>MQTILNYIKINENISTSGQPTVDELKMIAKDDFKVVINLALCDSSLALDNEDKIVSDLGLTYIHIPVDFQNPEIENLKIFLNILNGFINEKVWIHCSKNYRVTAFMYVFHKYFLKTPFEQINLSMFDIWTPNKQWQDLMKITFEELQS</sequence>
<gene>
    <name evidence="1" type="ORF">CP960_01380</name>
</gene>
<dbReference type="RefSeq" id="WP_101183442.1">
    <property type="nucleotide sequence ID" value="NZ_CP031218.1"/>
</dbReference>
<dbReference type="InterPro" id="IPR029021">
    <property type="entry name" value="Prot-tyrosine_phosphatase-like"/>
</dbReference>
<keyword evidence="2" id="KW-1185">Reference proteome</keyword>
<evidence type="ECO:0000313" key="1">
    <source>
        <dbReference type="EMBL" id="PKI81990.1"/>
    </source>
</evidence>
<dbReference type="EMBL" id="NXIF01000006">
    <property type="protein sequence ID" value="PKI81990.1"/>
    <property type="molecule type" value="Genomic_DNA"/>
</dbReference>
<protein>
    <recommendedName>
        <fullName evidence="3">Phosphatase</fullName>
    </recommendedName>
</protein>
<dbReference type="KEGG" id="ahs:AHALO_1168"/>
<evidence type="ECO:0000313" key="2">
    <source>
        <dbReference type="Proteomes" id="UP000233248"/>
    </source>
</evidence>